<dbReference type="STRING" id="283909.R7UUY2"/>
<dbReference type="HOGENOM" id="CLU_612872_0_0_1"/>
<gene>
    <name evidence="5" type="ORF">CAPTEDRAFT_193111</name>
</gene>
<reference evidence="6" key="3">
    <citation type="submission" date="2015-06" db="UniProtKB">
        <authorList>
            <consortium name="EnsemblMetazoa"/>
        </authorList>
    </citation>
    <scope>IDENTIFICATION</scope>
</reference>
<feature type="domain" description="TTC3/DZIP3-like helical" evidence="4">
    <location>
        <begin position="395"/>
        <end position="502"/>
    </location>
</feature>
<dbReference type="EMBL" id="KB299619">
    <property type="protein sequence ID" value="ELU07742.1"/>
    <property type="molecule type" value="Genomic_DNA"/>
</dbReference>
<dbReference type="PANTHER" id="PTHR46423:SF1">
    <property type="entry name" value="RNA POLYMERASE II-ASSOCIATED PROTEIN 3"/>
    <property type="match status" value="1"/>
</dbReference>
<feature type="coiled-coil region" evidence="2">
    <location>
        <begin position="384"/>
        <end position="445"/>
    </location>
</feature>
<dbReference type="Gene3D" id="1.25.40.10">
    <property type="entry name" value="Tetratricopeptide repeat domain"/>
    <property type="match status" value="1"/>
</dbReference>
<dbReference type="PANTHER" id="PTHR46423">
    <property type="entry name" value="RNA POLYMERASE II-ASSOCIATED PROTEIN 3"/>
    <property type="match status" value="1"/>
</dbReference>
<dbReference type="Pfam" id="PF24525">
    <property type="entry name" value="TTC3"/>
    <property type="match status" value="1"/>
</dbReference>
<evidence type="ECO:0000313" key="5">
    <source>
        <dbReference type="EMBL" id="ELU07742.1"/>
    </source>
</evidence>
<proteinExistence type="predicted"/>
<dbReference type="InterPro" id="IPR011990">
    <property type="entry name" value="TPR-like_helical_dom_sf"/>
</dbReference>
<evidence type="ECO:0000256" key="1">
    <source>
        <dbReference type="ARBA" id="ARBA00022803"/>
    </source>
</evidence>
<keyword evidence="7" id="KW-1185">Reference proteome</keyword>
<dbReference type="Proteomes" id="UP000014760">
    <property type="component" value="Unassembled WGS sequence"/>
</dbReference>
<evidence type="ECO:0000256" key="2">
    <source>
        <dbReference type="SAM" id="Coils"/>
    </source>
</evidence>
<evidence type="ECO:0000256" key="3">
    <source>
        <dbReference type="SAM" id="MobiDB-lite"/>
    </source>
</evidence>
<protein>
    <recommendedName>
        <fullName evidence="4">TTC3/DZIP3-like helical domain-containing protein</fullName>
    </recommendedName>
</protein>
<dbReference type="EMBL" id="AMQN01001098">
    <property type="status" value="NOT_ANNOTATED_CDS"/>
    <property type="molecule type" value="Genomic_DNA"/>
</dbReference>
<feature type="region of interest" description="Disordered" evidence="3">
    <location>
        <begin position="318"/>
        <end position="348"/>
    </location>
</feature>
<reference evidence="5 7" key="2">
    <citation type="journal article" date="2013" name="Nature">
        <title>Insights into bilaterian evolution from three spiralian genomes.</title>
        <authorList>
            <person name="Simakov O."/>
            <person name="Marletaz F."/>
            <person name="Cho S.J."/>
            <person name="Edsinger-Gonzales E."/>
            <person name="Havlak P."/>
            <person name="Hellsten U."/>
            <person name="Kuo D.H."/>
            <person name="Larsson T."/>
            <person name="Lv J."/>
            <person name="Arendt D."/>
            <person name="Savage R."/>
            <person name="Osoegawa K."/>
            <person name="de Jong P."/>
            <person name="Grimwood J."/>
            <person name="Chapman J.A."/>
            <person name="Shapiro H."/>
            <person name="Aerts A."/>
            <person name="Otillar R.P."/>
            <person name="Terry A.Y."/>
            <person name="Boore J.L."/>
            <person name="Grigoriev I.V."/>
            <person name="Lindberg D.R."/>
            <person name="Seaver E.C."/>
            <person name="Weisblat D.A."/>
            <person name="Putnam N.H."/>
            <person name="Rokhsar D.S."/>
        </authorList>
    </citation>
    <scope>NUCLEOTIDE SEQUENCE</scope>
    <source>
        <strain evidence="5 7">I ESC-2004</strain>
    </source>
</reference>
<sequence>MVNVAQDTLRRWIHLHITKKKMNEKEWQTKCARYTAVHLYPVCVRKDLVDPAWWELLAKHNLNYDEGELIDKIPFTYEKIRCYLVAAEFVHKASVNNLLERQSARELNGFVFQLDLNRAPRLAQAVWSFDQHGDFGAVLRMCKPLLAINPFKRFSFGGDIQHDVACMVYVAKIFFQMIKHVLASELSEKPLQLWLCDEANIKKANDLRLEGNELFRKENFSAAAALYTKGLEINRFCHLLHGNRALCYLKMKHFSKAFDGGLYATFCDQFYAKGYQHAANAAYGLGLFSMAIGICAGALEGIPDNKDLETLMEKVSRSMQGRQWSPPEPNRTEAAACEDPSRTERDPAKTVEFKPQQIETENDAALEVKLAEAQSQFSYLEGVVADLKTEIARIRKEEAEEVAEVKQKTIQAEVEVLGLRKEAELRRLQKKLERAETAAKAAAEDFASQGTSAARETHVTCLTQVADIKRAMGKVERHSKDQIQMLKRGTPLKLIPPFDAPDASK</sequence>
<evidence type="ECO:0000259" key="4">
    <source>
        <dbReference type="Pfam" id="PF24525"/>
    </source>
</evidence>
<dbReference type="AlphaFoldDB" id="R7UUY2"/>
<keyword evidence="2" id="KW-0175">Coiled coil</keyword>
<feature type="region of interest" description="Disordered" evidence="3">
    <location>
        <begin position="476"/>
        <end position="505"/>
    </location>
</feature>
<keyword evidence="1" id="KW-0802">TPR repeat</keyword>
<accession>R7UUY2</accession>
<evidence type="ECO:0000313" key="6">
    <source>
        <dbReference type="EnsemblMetazoa" id="CapteP193111"/>
    </source>
</evidence>
<organism evidence="5">
    <name type="scientific">Capitella teleta</name>
    <name type="common">Polychaete worm</name>
    <dbReference type="NCBI Taxonomy" id="283909"/>
    <lineage>
        <taxon>Eukaryota</taxon>
        <taxon>Metazoa</taxon>
        <taxon>Spiralia</taxon>
        <taxon>Lophotrochozoa</taxon>
        <taxon>Annelida</taxon>
        <taxon>Polychaeta</taxon>
        <taxon>Sedentaria</taxon>
        <taxon>Scolecida</taxon>
        <taxon>Capitellidae</taxon>
        <taxon>Capitella</taxon>
    </lineage>
</organism>
<dbReference type="InterPro" id="IPR051966">
    <property type="entry name" value="RPAP3"/>
</dbReference>
<dbReference type="InterPro" id="IPR056872">
    <property type="entry name" value="TTC3/DZIP3-like_helical"/>
</dbReference>
<feature type="compositionally biased region" description="Basic and acidic residues" evidence="3">
    <location>
        <begin position="339"/>
        <end position="348"/>
    </location>
</feature>
<dbReference type="GO" id="GO:0101031">
    <property type="term" value="C:protein folding chaperone complex"/>
    <property type="evidence" value="ECO:0007669"/>
    <property type="project" value="TreeGrafter"/>
</dbReference>
<dbReference type="EnsemblMetazoa" id="CapteT193111">
    <property type="protein sequence ID" value="CapteP193111"/>
    <property type="gene ID" value="CapteG193111"/>
</dbReference>
<dbReference type="SUPFAM" id="SSF48452">
    <property type="entry name" value="TPR-like"/>
    <property type="match status" value="1"/>
</dbReference>
<name>R7UUY2_CAPTE</name>
<dbReference type="OrthoDB" id="629492at2759"/>
<reference evidence="7" key="1">
    <citation type="submission" date="2012-12" db="EMBL/GenBank/DDBJ databases">
        <authorList>
            <person name="Hellsten U."/>
            <person name="Grimwood J."/>
            <person name="Chapman J.A."/>
            <person name="Shapiro H."/>
            <person name="Aerts A."/>
            <person name="Otillar R.P."/>
            <person name="Terry A.Y."/>
            <person name="Boore J.L."/>
            <person name="Simakov O."/>
            <person name="Marletaz F."/>
            <person name="Cho S.-J."/>
            <person name="Edsinger-Gonzales E."/>
            <person name="Havlak P."/>
            <person name="Kuo D.-H."/>
            <person name="Larsson T."/>
            <person name="Lv J."/>
            <person name="Arendt D."/>
            <person name="Savage R."/>
            <person name="Osoegawa K."/>
            <person name="de Jong P."/>
            <person name="Lindberg D.R."/>
            <person name="Seaver E.C."/>
            <person name="Weisblat D.A."/>
            <person name="Putnam N.H."/>
            <person name="Grigoriev I.V."/>
            <person name="Rokhsar D.S."/>
        </authorList>
    </citation>
    <scope>NUCLEOTIDE SEQUENCE</scope>
    <source>
        <strain evidence="7">I ESC-2004</strain>
    </source>
</reference>
<evidence type="ECO:0000313" key="7">
    <source>
        <dbReference type="Proteomes" id="UP000014760"/>
    </source>
</evidence>